<gene>
    <name evidence="2" type="ORF">DP114_12135</name>
</gene>
<feature type="compositionally biased region" description="Polar residues" evidence="1">
    <location>
        <begin position="44"/>
        <end position="61"/>
    </location>
</feature>
<feature type="region of interest" description="Disordered" evidence="1">
    <location>
        <begin position="44"/>
        <end position="70"/>
    </location>
</feature>
<dbReference type="EMBL" id="CP030118">
    <property type="protein sequence ID" value="QDL08540.1"/>
    <property type="molecule type" value="Genomic_DNA"/>
</dbReference>
<dbReference type="Proteomes" id="UP000503129">
    <property type="component" value="Chromosome"/>
</dbReference>
<proteinExistence type="predicted"/>
<protein>
    <submittedName>
        <fullName evidence="2">Uncharacterized protein</fullName>
    </submittedName>
</protein>
<reference evidence="2 3" key="1">
    <citation type="submission" date="2018-06" db="EMBL/GenBank/DDBJ databases">
        <title>Comparative genomics of Brasilonema spp. strains.</title>
        <authorList>
            <person name="Alvarenga D.O."/>
            <person name="Fiore M.F."/>
            <person name="Varani A.M."/>
        </authorList>
    </citation>
    <scope>NUCLEOTIDE SEQUENCE [LARGE SCALE GENOMIC DNA]</scope>
    <source>
        <strain evidence="2 3">CENA114</strain>
    </source>
</reference>
<evidence type="ECO:0000313" key="2">
    <source>
        <dbReference type="EMBL" id="QDL08540.1"/>
    </source>
</evidence>
<dbReference type="RefSeq" id="WP_169264567.1">
    <property type="nucleotide sequence ID" value="NZ_CAWOXK010000001.1"/>
</dbReference>
<keyword evidence="3" id="KW-1185">Reference proteome</keyword>
<name>A0A856ME14_9CYAN</name>
<dbReference type="AlphaFoldDB" id="A0A856ME14"/>
<organism evidence="2 3">
    <name type="scientific">Brasilonema sennae CENA114</name>
    <dbReference type="NCBI Taxonomy" id="415709"/>
    <lineage>
        <taxon>Bacteria</taxon>
        <taxon>Bacillati</taxon>
        <taxon>Cyanobacteriota</taxon>
        <taxon>Cyanophyceae</taxon>
        <taxon>Nostocales</taxon>
        <taxon>Scytonemataceae</taxon>
        <taxon>Brasilonema</taxon>
        <taxon>Bromeliae group (in: Brasilonema)</taxon>
    </lineage>
</organism>
<evidence type="ECO:0000256" key="1">
    <source>
        <dbReference type="SAM" id="MobiDB-lite"/>
    </source>
</evidence>
<dbReference type="KEGG" id="bsen:DP114_12135"/>
<accession>A0A856ME14</accession>
<sequence length="92" mass="9981">MAKIDQIGLQPNSNQKVIVEELIESELERIVGGDSSKVEQTTVITTDGSQSINQSAIQESGKNPGKRPPRLSLNELLKSLGIKIDLDLNIKA</sequence>
<evidence type="ECO:0000313" key="3">
    <source>
        <dbReference type="Proteomes" id="UP000503129"/>
    </source>
</evidence>